<keyword evidence="2" id="KW-1133">Transmembrane helix</keyword>
<evidence type="ECO:0000313" key="4">
    <source>
        <dbReference type="Proteomes" id="UP000037035"/>
    </source>
</evidence>
<feature type="transmembrane region" description="Helical" evidence="2">
    <location>
        <begin position="39"/>
        <end position="57"/>
    </location>
</feature>
<reference evidence="3 4" key="1">
    <citation type="submission" date="2015-08" db="EMBL/GenBank/DDBJ databases">
        <title>Next Generation Sequencing and Analysis of the Genome of Puccinia sorghi L Schw, the Causal Agent of Maize Common Rust.</title>
        <authorList>
            <person name="Rochi L."/>
            <person name="Burguener G."/>
            <person name="Darino M."/>
            <person name="Turjanski A."/>
            <person name="Kreff E."/>
            <person name="Dieguez M.J."/>
            <person name="Sacco F."/>
        </authorList>
    </citation>
    <scope>NUCLEOTIDE SEQUENCE [LARGE SCALE GENOMIC DNA]</scope>
    <source>
        <strain evidence="3 4">RO10H11247</strain>
    </source>
</reference>
<dbReference type="OrthoDB" id="2510643at2759"/>
<dbReference type="AlphaFoldDB" id="A0A0L6V7E6"/>
<feature type="compositionally biased region" description="Pro residues" evidence="1">
    <location>
        <begin position="206"/>
        <end position="220"/>
    </location>
</feature>
<name>A0A0L6V7E6_9BASI</name>
<evidence type="ECO:0000256" key="1">
    <source>
        <dbReference type="SAM" id="MobiDB-lite"/>
    </source>
</evidence>
<keyword evidence="2" id="KW-0472">Membrane</keyword>
<dbReference type="EMBL" id="LAVV01007286">
    <property type="protein sequence ID" value="KNZ56437.1"/>
    <property type="molecule type" value="Genomic_DNA"/>
</dbReference>
<evidence type="ECO:0000256" key="2">
    <source>
        <dbReference type="SAM" id="Phobius"/>
    </source>
</evidence>
<organism evidence="3 4">
    <name type="scientific">Puccinia sorghi</name>
    <dbReference type="NCBI Taxonomy" id="27349"/>
    <lineage>
        <taxon>Eukaryota</taxon>
        <taxon>Fungi</taxon>
        <taxon>Dikarya</taxon>
        <taxon>Basidiomycota</taxon>
        <taxon>Pucciniomycotina</taxon>
        <taxon>Pucciniomycetes</taxon>
        <taxon>Pucciniales</taxon>
        <taxon>Pucciniaceae</taxon>
        <taxon>Puccinia</taxon>
    </lineage>
</organism>
<gene>
    <name evidence="3" type="ORF">VP01_2404g11</name>
</gene>
<evidence type="ECO:0000313" key="3">
    <source>
        <dbReference type="EMBL" id="KNZ56437.1"/>
    </source>
</evidence>
<dbReference type="STRING" id="27349.A0A0L6V7E6"/>
<proteinExistence type="predicted"/>
<accession>A0A0L6V7E6</accession>
<feature type="region of interest" description="Disordered" evidence="1">
    <location>
        <begin position="201"/>
        <end position="235"/>
    </location>
</feature>
<keyword evidence="2" id="KW-0812">Transmembrane</keyword>
<feature type="compositionally biased region" description="Acidic residues" evidence="1">
    <location>
        <begin position="221"/>
        <end position="235"/>
    </location>
</feature>
<sequence length="267" mass="29319">MSKKNIKKVKEDLLSHAVFRKGPPDGTLSHDWLMAKREAYAAFAIFASFGTAGWFTVMNNYRKYNQSDIYGIMTLADQRLKTFKVNDPSETPVIDSTHPLVIGAWKYLNGHLLKLIDSCGFTSNHPDWNAMQHKWAVGLDPTTIAELVLLDVYSEVSNPDPCTSRAGGYSVPIRLDPTESDSQFQIATKLKKALPSGLVNHGTAAFPPPPPMNEVPPAPPGDEEGNLVGDDSEDVSMEEVSIALINHMAETAAVEDFIDDEAEESDD</sequence>
<comment type="caution">
    <text evidence="3">The sequence shown here is derived from an EMBL/GenBank/DDBJ whole genome shotgun (WGS) entry which is preliminary data.</text>
</comment>
<dbReference type="Proteomes" id="UP000037035">
    <property type="component" value="Unassembled WGS sequence"/>
</dbReference>
<keyword evidence="4" id="KW-1185">Reference proteome</keyword>
<dbReference type="VEuPathDB" id="FungiDB:VP01_2404g11"/>
<protein>
    <submittedName>
        <fullName evidence="3">Uncharacterized protein</fullName>
    </submittedName>
</protein>